<dbReference type="GO" id="GO:0005525">
    <property type="term" value="F:GTP binding"/>
    <property type="evidence" value="ECO:0007669"/>
    <property type="project" value="UniProtKB-KW"/>
</dbReference>
<comment type="similarity">
    <text evidence="1">Belongs to the GPN-loop GTPase family.</text>
</comment>
<protein>
    <recommendedName>
        <fullName evidence="7">GPN-loop GTPase 2</fullName>
    </recommendedName>
</protein>
<evidence type="ECO:0000256" key="5">
    <source>
        <dbReference type="SAM" id="MobiDB-lite"/>
    </source>
</evidence>
<evidence type="ECO:0000313" key="6">
    <source>
        <dbReference type="EMBL" id="GAG19260.1"/>
    </source>
</evidence>
<dbReference type="Gene3D" id="3.40.50.300">
    <property type="entry name" value="P-loop containing nucleotide triphosphate hydrolases"/>
    <property type="match status" value="1"/>
</dbReference>
<proteinExistence type="inferred from homology"/>
<dbReference type="GO" id="GO:0003924">
    <property type="term" value="F:GTPase activity"/>
    <property type="evidence" value="ECO:0007669"/>
    <property type="project" value="TreeGrafter"/>
</dbReference>
<dbReference type="AlphaFoldDB" id="X0VLY1"/>
<keyword evidence="4" id="KW-0342">GTP-binding</keyword>
<dbReference type="SUPFAM" id="SSF52540">
    <property type="entry name" value="P-loop containing nucleoside triphosphate hydrolases"/>
    <property type="match status" value="1"/>
</dbReference>
<keyword evidence="2" id="KW-0547">Nucleotide-binding</keyword>
<evidence type="ECO:0008006" key="7">
    <source>
        <dbReference type="Google" id="ProtNLM"/>
    </source>
</evidence>
<comment type="caution">
    <text evidence="6">The sequence shown here is derived from an EMBL/GenBank/DDBJ whole genome shotgun (WGS) entry which is preliminary data.</text>
</comment>
<dbReference type="InterPro" id="IPR004130">
    <property type="entry name" value="Gpn"/>
</dbReference>
<feature type="region of interest" description="Disordered" evidence="5">
    <location>
        <begin position="20"/>
        <end position="50"/>
    </location>
</feature>
<evidence type="ECO:0000256" key="4">
    <source>
        <dbReference type="ARBA" id="ARBA00023134"/>
    </source>
</evidence>
<dbReference type="EMBL" id="BARS01038145">
    <property type="protein sequence ID" value="GAG19260.1"/>
    <property type="molecule type" value="Genomic_DNA"/>
</dbReference>
<feature type="non-terminal residue" evidence="6">
    <location>
        <position position="198"/>
    </location>
</feature>
<accession>X0VLY1</accession>
<keyword evidence="3" id="KW-0378">Hydrolase</keyword>
<reference evidence="6" key="1">
    <citation type="journal article" date="2014" name="Front. Microbiol.">
        <title>High frequency of phylogenetically diverse reductive dehalogenase-homologous genes in deep subseafloor sedimentary metagenomes.</title>
        <authorList>
            <person name="Kawai M."/>
            <person name="Futagami T."/>
            <person name="Toyoda A."/>
            <person name="Takaki Y."/>
            <person name="Nishi S."/>
            <person name="Hori S."/>
            <person name="Arai W."/>
            <person name="Tsubouchi T."/>
            <person name="Morono Y."/>
            <person name="Uchiyama I."/>
            <person name="Ito T."/>
            <person name="Fujiyama A."/>
            <person name="Inagaki F."/>
            <person name="Takami H."/>
        </authorList>
    </citation>
    <scope>NUCLEOTIDE SEQUENCE</scope>
    <source>
        <strain evidence="6">Expedition CK06-06</strain>
    </source>
</reference>
<evidence type="ECO:0000256" key="1">
    <source>
        <dbReference type="ARBA" id="ARBA00005290"/>
    </source>
</evidence>
<organism evidence="6">
    <name type="scientific">marine sediment metagenome</name>
    <dbReference type="NCBI Taxonomy" id="412755"/>
    <lineage>
        <taxon>unclassified sequences</taxon>
        <taxon>metagenomes</taxon>
        <taxon>ecological metagenomes</taxon>
    </lineage>
</organism>
<evidence type="ECO:0000256" key="2">
    <source>
        <dbReference type="ARBA" id="ARBA00022741"/>
    </source>
</evidence>
<dbReference type="PANTHER" id="PTHR21231:SF3">
    <property type="entry name" value="GPN-LOOP GTPASE 2"/>
    <property type="match status" value="1"/>
</dbReference>
<gene>
    <name evidence="6" type="ORF">S01H1_58392</name>
</gene>
<name>X0VLY1_9ZZZZ</name>
<dbReference type="GO" id="GO:0005737">
    <property type="term" value="C:cytoplasm"/>
    <property type="evidence" value="ECO:0007669"/>
    <property type="project" value="TreeGrafter"/>
</dbReference>
<feature type="compositionally biased region" description="Polar residues" evidence="5">
    <location>
        <begin position="36"/>
        <end position="50"/>
    </location>
</feature>
<dbReference type="PANTHER" id="PTHR21231">
    <property type="entry name" value="XPA-BINDING PROTEIN 1-RELATED"/>
    <property type="match status" value="1"/>
</dbReference>
<dbReference type="InterPro" id="IPR027417">
    <property type="entry name" value="P-loop_NTPase"/>
</dbReference>
<dbReference type="Pfam" id="PF03029">
    <property type="entry name" value="ATP_bind_1"/>
    <property type="match status" value="1"/>
</dbReference>
<evidence type="ECO:0000256" key="3">
    <source>
        <dbReference type="ARBA" id="ARBA00022801"/>
    </source>
</evidence>
<sequence length="198" mass="22046">MQQYLRQIGRETLVVNLDPANEFQGHGGHDEAEPISNDNGNEQSESKSQSHLPYDVILDASEEIINLSSVMEELSLGPNGGLLYCMEYIEHHISTLIQMLTERIDQHCAGDKDTNTNTNERPPPYLLFDFPGQVELYTHNTSVQKILDLLTSKMDLRLTAIHLVDAHACVDASKFISAALLSTTTMLRLELPAVNVLS</sequence>